<organism evidence="2 3">
    <name type="scientific">Candidatus Woesebacteria bacterium GW2011_GWD1_38_10</name>
    <dbReference type="NCBI Taxonomy" id="1618592"/>
    <lineage>
        <taxon>Bacteria</taxon>
        <taxon>Candidatus Woeseibacteriota</taxon>
    </lineage>
</organism>
<dbReference type="EMBL" id="LBTW01000030">
    <property type="protein sequence ID" value="KKQ48494.1"/>
    <property type="molecule type" value="Genomic_DNA"/>
</dbReference>
<reference evidence="2 3" key="1">
    <citation type="journal article" date="2015" name="Nature">
        <title>rRNA introns, odd ribosomes, and small enigmatic genomes across a large radiation of phyla.</title>
        <authorList>
            <person name="Brown C.T."/>
            <person name="Hug L.A."/>
            <person name="Thomas B.C."/>
            <person name="Sharon I."/>
            <person name="Castelle C.J."/>
            <person name="Singh A."/>
            <person name="Wilkins M.J."/>
            <person name="Williams K.H."/>
            <person name="Banfield J.F."/>
        </authorList>
    </citation>
    <scope>NUCLEOTIDE SEQUENCE [LARGE SCALE GENOMIC DNA]</scope>
</reference>
<gene>
    <name evidence="2" type="ORF">US67_C0030G0002</name>
</gene>
<dbReference type="InterPro" id="IPR032820">
    <property type="entry name" value="ATPase_put"/>
</dbReference>
<keyword evidence="1" id="KW-0812">Transmembrane</keyword>
<dbReference type="Proteomes" id="UP000034366">
    <property type="component" value="Unassembled WGS sequence"/>
</dbReference>
<dbReference type="Pfam" id="PF09527">
    <property type="entry name" value="ATPase_gene1"/>
    <property type="match status" value="1"/>
</dbReference>
<evidence type="ECO:0000256" key="1">
    <source>
        <dbReference type="SAM" id="Phobius"/>
    </source>
</evidence>
<sequence length="86" mass="9807">MVKSKGDIKRDPKEKINLYLAFGKASEISFNLVFLPIILLFFGLFIDKTLNTTPLFIVIGSMAGLFFAVYKAIKIKDQIYKKNEKT</sequence>
<name>A0A0G0KH40_9BACT</name>
<evidence type="ECO:0000313" key="3">
    <source>
        <dbReference type="Proteomes" id="UP000034366"/>
    </source>
</evidence>
<dbReference type="AlphaFoldDB" id="A0A0G0KH40"/>
<accession>A0A0G0KH40</accession>
<proteinExistence type="predicted"/>
<keyword evidence="1" id="KW-0472">Membrane</keyword>
<evidence type="ECO:0000313" key="2">
    <source>
        <dbReference type="EMBL" id="KKQ48494.1"/>
    </source>
</evidence>
<feature type="transmembrane region" description="Helical" evidence="1">
    <location>
        <begin position="52"/>
        <end position="73"/>
    </location>
</feature>
<keyword evidence="1" id="KW-1133">Transmembrane helix</keyword>
<protein>
    <recommendedName>
        <fullName evidence="4">ATP synthase protein I</fullName>
    </recommendedName>
</protein>
<evidence type="ECO:0008006" key="4">
    <source>
        <dbReference type="Google" id="ProtNLM"/>
    </source>
</evidence>
<comment type="caution">
    <text evidence="2">The sequence shown here is derived from an EMBL/GenBank/DDBJ whole genome shotgun (WGS) entry which is preliminary data.</text>
</comment>
<feature type="transmembrane region" description="Helical" evidence="1">
    <location>
        <begin position="28"/>
        <end position="46"/>
    </location>
</feature>